<organism evidence="1 2">
    <name type="scientific">Trapa natans</name>
    <name type="common">Water chestnut</name>
    <dbReference type="NCBI Taxonomy" id="22666"/>
    <lineage>
        <taxon>Eukaryota</taxon>
        <taxon>Viridiplantae</taxon>
        <taxon>Streptophyta</taxon>
        <taxon>Embryophyta</taxon>
        <taxon>Tracheophyta</taxon>
        <taxon>Spermatophyta</taxon>
        <taxon>Magnoliopsida</taxon>
        <taxon>eudicotyledons</taxon>
        <taxon>Gunneridae</taxon>
        <taxon>Pentapetalae</taxon>
        <taxon>rosids</taxon>
        <taxon>malvids</taxon>
        <taxon>Myrtales</taxon>
        <taxon>Lythraceae</taxon>
        <taxon>Trapa</taxon>
    </lineage>
</organism>
<evidence type="ECO:0000313" key="1">
    <source>
        <dbReference type="EMBL" id="KAK4787604.1"/>
    </source>
</evidence>
<gene>
    <name evidence="1" type="ORF">SAY86_011437</name>
</gene>
<evidence type="ECO:0000313" key="2">
    <source>
        <dbReference type="Proteomes" id="UP001346149"/>
    </source>
</evidence>
<keyword evidence="2" id="KW-1185">Reference proteome</keyword>
<comment type="caution">
    <text evidence="1">The sequence shown here is derived from an EMBL/GenBank/DDBJ whole genome shotgun (WGS) entry which is preliminary data.</text>
</comment>
<sequence>MTLKYEEDVPDEAIKEELCDLVLLRISGKALGVCSSTKSRKLQNSSIGWATLKVHGFSQVFSKNFLIYEIWLSFPWRNSMAYETWGACRALGFRQNNIPQVWRSNVRQEPRRAWIVPTDLNKFSAVEFSENQNLGSQIQ</sequence>
<reference evidence="1 2" key="1">
    <citation type="journal article" date="2023" name="Hortic Res">
        <title>Pangenome of water caltrop reveals structural variations and asymmetric subgenome divergence after allopolyploidization.</title>
        <authorList>
            <person name="Zhang X."/>
            <person name="Chen Y."/>
            <person name="Wang L."/>
            <person name="Yuan Y."/>
            <person name="Fang M."/>
            <person name="Shi L."/>
            <person name="Lu R."/>
            <person name="Comes H.P."/>
            <person name="Ma Y."/>
            <person name="Chen Y."/>
            <person name="Huang G."/>
            <person name="Zhou Y."/>
            <person name="Zheng Z."/>
            <person name="Qiu Y."/>
        </authorList>
    </citation>
    <scope>NUCLEOTIDE SEQUENCE [LARGE SCALE GENOMIC DNA]</scope>
    <source>
        <strain evidence="1">F231</strain>
    </source>
</reference>
<proteinExistence type="predicted"/>
<accession>A0AAN7LN80</accession>
<dbReference type="EMBL" id="JAXQNO010000012">
    <property type="protein sequence ID" value="KAK4787604.1"/>
    <property type="molecule type" value="Genomic_DNA"/>
</dbReference>
<protein>
    <submittedName>
        <fullName evidence="1">Uncharacterized protein</fullName>
    </submittedName>
</protein>
<dbReference type="AlphaFoldDB" id="A0AAN7LN80"/>
<dbReference type="Proteomes" id="UP001346149">
    <property type="component" value="Unassembled WGS sequence"/>
</dbReference>
<name>A0AAN7LN80_TRANT</name>